<dbReference type="Proteomes" id="UP000094313">
    <property type="component" value="Chromosome"/>
</dbReference>
<dbReference type="Pfam" id="PF12969">
    <property type="entry name" value="DUF3857"/>
    <property type="match status" value="1"/>
</dbReference>
<dbReference type="AlphaFoldDB" id="A0A1D7QB98"/>
<accession>A0A1D7QB98</accession>
<dbReference type="Gene3D" id="3.10.620.30">
    <property type="match status" value="1"/>
</dbReference>
<dbReference type="Gene3D" id="2.60.120.1130">
    <property type="match status" value="1"/>
</dbReference>
<evidence type="ECO:0000313" key="2">
    <source>
        <dbReference type="EMBL" id="AOM75844.1"/>
    </source>
</evidence>
<dbReference type="KEGG" id="psty:BFS30_00855"/>
<feature type="domain" description="DUF3857" evidence="1">
    <location>
        <begin position="78"/>
        <end position="207"/>
    </location>
</feature>
<organism evidence="2 3">
    <name type="scientific">Pedobacter steynii</name>
    <dbReference type="NCBI Taxonomy" id="430522"/>
    <lineage>
        <taxon>Bacteria</taxon>
        <taxon>Pseudomonadati</taxon>
        <taxon>Bacteroidota</taxon>
        <taxon>Sphingobacteriia</taxon>
        <taxon>Sphingobacteriales</taxon>
        <taxon>Sphingobacteriaceae</taxon>
        <taxon>Pedobacter</taxon>
    </lineage>
</organism>
<evidence type="ECO:0000313" key="3">
    <source>
        <dbReference type="Proteomes" id="UP000094313"/>
    </source>
</evidence>
<protein>
    <submittedName>
        <fullName evidence="2">Transglutaminase</fullName>
    </submittedName>
</protein>
<reference evidence="2 3" key="1">
    <citation type="submission" date="2016-08" db="EMBL/GenBank/DDBJ databases">
        <authorList>
            <person name="Seilhamer J.J."/>
        </authorList>
    </citation>
    <scope>NUCLEOTIDE SEQUENCE [LARGE SCALE GENOMIC DNA]</scope>
    <source>
        <strain evidence="2 3">DX4</strain>
    </source>
</reference>
<keyword evidence="3" id="KW-1185">Reference proteome</keyword>
<dbReference type="EMBL" id="CP017141">
    <property type="protein sequence ID" value="AOM75844.1"/>
    <property type="molecule type" value="Genomic_DNA"/>
</dbReference>
<dbReference type="OrthoDB" id="98874at2"/>
<name>A0A1D7QB98_9SPHI</name>
<dbReference type="InterPro" id="IPR024618">
    <property type="entry name" value="DUF3857"/>
</dbReference>
<proteinExistence type="predicted"/>
<sequence>MDKIKSLLSGIFVLISLCSYAQKKEIQLKTFKFGKIDPTEFNTRVSGIDSAASAVALFDTGRGWFELSPKTKGFVFVFERHTRYKIINKNGYDLANLEIQLYRNNGSETTLDYLDATTYNMENGKMVASKINKDAKFSEKQDKNFTLKKFTLPNVKEGAIIEYKYRLKSDFIFTLNPWYFQKEVPVLYSSYQVKVPEYFNYKTTAGGFVAINPKDEMLNESYALGTDRVSTTVKQTTYIAENVPALKTEKFITTLQDYVSKVEFELSSTRFPGEMYQEYTSSWPKIVTILKESDKFGSFIDKRSYNKTLVQQLIKGETNPDSIISILFNHVKNNLKWNDEHSKYATVSNPKAVFEKKSGNAADINLSLYSLLNETSVKAFPVLLSTRSNGMHPGFPMLTQFDNVIVAVQSGEKYLLLDATDKNHTPGLIAYDNLNHEGFRVDMAAVNGEWISLEEEKISKKNITYSLVLDAENKLSGKLFLSYTNYEGLNRRDSYHSAANEEEYLKKYKGDKPGLGVKNYQITNLNLVEAPLTETMDVMIEDNVEEAGNLVYFTPLLFDRTKENPFKLEERKFPVDFGYPTEENYRITIDFPKGYQLDKTPKNEKIILPDESAAFTFMTAAEENKLLLSSKITIKKAYYTPEEYQDLKELFKNIVRKQAEQIVFKKI</sequence>
<dbReference type="Gene3D" id="2.60.40.3140">
    <property type="match status" value="1"/>
</dbReference>
<evidence type="ECO:0000259" key="1">
    <source>
        <dbReference type="Pfam" id="PF12969"/>
    </source>
</evidence>
<dbReference type="RefSeq" id="WP_069377542.1">
    <property type="nucleotide sequence ID" value="NZ_CP017141.1"/>
</dbReference>
<gene>
    <name evidence="2" type="ORF">BFS30_00855</name>
</gene>